<dbReference type="AlphaFoldDB" id="A0A540V7Q9"/>
<evidence type="ECO:0000313" key="4">
    <source>
        <dbReference type="Proteomes" id="UP000315400"/>
    </source>
</evidence>
<dbReference type="EMBL" id="VIFK01000556">
    <property type="protein sequence ID" value="TQE92814.1"/>
    <property type="molecule type" value="Genomic_DNA"/>
</dbReference>
<gene>
    <name evidence="3" type="ORF">FKY71_19040</name>
</gene>
<accession>A0A540V7Q9</accession>
<dbReference type="PANTHER" id="PTHR35401">
    <property type="entry name" value="COPG FAMILY HELIX-TURN-HELIX PROTEIN-RELATED-RELATED"/>
    <property type="match status" value="1"/>
</dbReference>
<dbReference type="InterPro" id="IPR014795">
    <property type="entry name" value="TacA_1-like"/>
</dbReference>
<dbReference type="PANTHER" id="PTHR35401:SF2">
    <property type="entry name" value="ABC-TYPE TRANSPORT SYSTEM"/>
    <property type="match status" value="1"/>
</dbReference>
<dbReference type="Pfam" id="PF08681">
    <property type="entry name" value="TacA1"/>
    <property type="match status" value="1"/>
</dbReference>
<dbReference type="GO" id="GO:0006355">
    <property type="term" value="P:regulation of DNA-templated transcription"/>
    <property type="evidence" value="ECO:0007669"/>
    <property type="project" value="InterPro"/>
</dbReference>
<comment type="similarity">
    <text evidence="2">Belongs to the TacA antitoxin family.</text>
</comment>
<sequence>MATPKRKVQRERRDRRLEARVTNTDKALIEHAAFLSGDTVSGFVVSKLRRRAKEVIQQHREMDLSDRDREVLVSALIERDPEPNEAMKRAARAHDAYIGRS</sequence>
<keyword evidence="1" id="KW-1277">Toxin-antitoxin system</keyword>
<organism evidence="3 4">
    <name type="scientific">Spiribacter salinus</name>
    <dbReference type="NCBI Taxonomy" id="1335746"/>
    <lineage>
        <taxon>Bacteria</taxon>
        <taxon>Pseudomonadati</taxon>
        <taxon>Pseudomonadota</taxon>
        <taxon>Gammaproteobacteria</taxon>
        <taxon>Chromatiales</taxon>
        <taxon>Ectothiorhodospiraceae</taxon>
        <taxon>Spiribacter</taxon>
    </lineage>
</organism>
<dbReference type="SUPFAM" id="SSF47598">
    <property type="entry name" value="Ribbon-helix-helix"/>
    <property type="match status" value="1"/>
</dbReference>
<evidence type="ECO:0000256" key="1">
    <source>
        <dbReference type="ARBA" id="ARBA00022649"/>
    </source>
</evidence>
<dbReference type="Proteomes" id="UP000315400">
    <property type="component" value="Unassembled WGS sequence"/>
</dbReference>
<reference evidence="3 4" key="1">
    <citation type="submission" date="2019-06" db="EMBL/GenBank/DDBJ databases">
        <title>Metagenome assembled Genome of Spiribacter salinus SL48-SHIP from the microbial mat of Salt Lake 48 (Novosibirsk region, Russia).</title>
        <authorList>
            <person name="Shipova A."/>
            <person name="Rozanov A.S."/>
            <person name="Bryanskaya A.V."/>
            <person name="Peltek S.E."/>
        </authorList>
    </citation>
    <scope>NUCLEOTIDE SEQUENCE [LARGE SCALE GENOMIC DNA]</scope>
    <source>
        <strain evidence="3">SL48-SHIP-2</strain>
    </source>
</reference>
<dbReference type="InterPro" id="IPR010985">
    <property type="entry name" value="Ribbon_hlx_hlx"/>
</dbReference>
<dbReference type="Gene3D" id="1.20.5.780">
    <property type="entry name" value="Single helix bin"/>
    <property type="match status" value="1"/>
</dbReference>
<evidence type="ECO:0000256" key="2">
    <source>
        <dbReference type="ARBA" id="ARBA00049988"/>
    </source>
</evidence>
<name>A0A540V7Q9_9GAMM</name>
<evidence type="ECO:0000313" key="3">
    <source>
        <dbReference type="EMBL" id="TQE92814.1"/>
    </source>
</evidence>
<comment type="caution">
    <text evidence="3">The sequence shown here is derived from an EMBL/GenBank/DDBJ whole genome shotgun (WGS) entry which is preliminary data.</text>
</comment>
<protein>
    <submittedName>
        <fullName evidence="3">DUF1778 domain-containing protein</fullName>
    </submittedName>
</protein>
<proteinExistence type="inferred from homology"/>